<dbReference type="HAMAP" id="MF_00270">
    <property type="entry name" value="Ribosomal_bS18"/>
    <property type="match status" value="1"/>
</dbReference>
<evidence type="ECO:0000256" key="5">
    <source>
        <dbReference type="RuleBase" id="RU003910"/>
    </source>
</evidence>
<dbReference type="GO" id="GO:0005763">
    <property type="term" value="C:mitochondrial small ribosomal subunit"/>
    <property type="evidence" value="ECO:0007669"/>
    <property type="project" value="TreeGrafter"/>
</dbReference>
<keyword evidence="2 5" id="KW-0689">Ribosomal protein</keyword>
<keyword evidence="7" id="KW-1185">Reference proteome</keyword>
<dbReference type="PRINTS" id="PR00974">
    <property type="entry name" value="RIBOSOMALS18"/>
</dbReference>
<evidence type="ECO:0000256" key="2">
    <source>
        <dbReference type="ARBA" id="ARBA00022980"/>
    </source>
</evidence>
<dbReference type="GO" id="GO:0003735">
    <property type="term" value="F:structural constituent of ribosome"/>
    <property type="evidence" value="ECO:0007669"/>
    <property type="project" value="InterPro"/>
</dbReference>
<comment type="similarity">
    <text evidence="1 5">Belongs to the bacterial ribosomal protein bS18 family.</text>
</comment>
<dbReference type="GO" id="GO:0070181">
    <property type="term" value="F:small ribosomal subunit rRNA binding"/>
    <property type="evidence" value="ECO:0007669"/>
    <property type="project" value="TreeGrafter"/>
</dbReference>
<dbReference type="PANTHER" id="PTHR13479">
    <property type="entry name" value="30S RIBOSOMAL PROTEIN S18"/>
    <property type="match status" value="1"/>
</dbReference>
<evidence type="ECO:0000313" key="7">
    <source>
        <dbReference type="Proteomes" id="UP000789706"/>
    </source>
</evidence>
<sequence length="171" mass="20071">MIFSIQSTFAKKFGLLKTLPQHFQTLVSVQRYIQIRHDSSQTPFNEDEIRKFGRNFRSGEIYAPHDLNEENYKDKKPLRFRKPPPNVDVFKRLNLNPLVEYKNFNLLSNFVSDMGRILPRKKTGLTAKNQRKLAKAIKRARSFGLIPSTYRRQIELDFFPGYRGGGFDNRS</sequence>
<accession>A0A9N8WFG3</accession>
<name>A0A9N8WFG3_9GLOM</name>
<dbReference type="OrthoDB" id="21463at2759"/>
<dbReference type="Pfam" id="PF01084">
    <property type="entry name" value="Ribosomal_S18"/>
    <property type="match status" value="1"/>
</dbReference>
<dbReference type="PANTHER" id="PTHR13479:SF40">
    <property type="entry name" value="SMALL RIBOSOMAL SUBUNIT PROTEIN BS18M"/>
    <property type="match status" value="1"/>
</dbReference>
<dbReference type="SUPFAM" id="SSF46911">
    <property type="entry name" value="Ribosomal protein S18"/>
    <property type="match status" value="1"/>
</dbReference>
<evidence type="ECO:0000256" key="3">
    <source>
        <dbReference type="ARBA" id="ARBA00023274"/>
    </source>
</evidence>
<evidence type="ECO:0000313" key="6">
    <source>
        <dbReference type="EMBL" id="CAG8485477.1"/>
    </source>
</evidence>
<dbReference type="AlphaFoldDB" id="A0A9N8WFG3"/>
<dbReference type="InterPro" id="IPR001648">
    <property type="entry name" value="Ribosomal_bS18"/>
</dbReference>
<dbReference type="GO" id="GO:0032543">
    <property type="term" value="P:mitochondrial translation"/>
    <property type="evidence" value="ECO:0007669"/>
    <property type="project" value="TreeGrafter"/>
</dbReference>
<evidence type="ECO:0000256" key="1">
    <source>
        <dbReference type="ARBA" id="ARBA00005589"/>
    </source>
</evidence>
<dbReference type="Gene3D" id="4.10.640.10">
    <property type="entry name" value="Ribosomal protein S18"/>
    <property type="match status" value="1"/>
</dbReference>
<protein>
    <recommendedName>
        <fullName evidence="4">Small ribosomal subunit protein bS18m</fullName>
    </recommendedName>
</protein>
<organism evidence="6 7">
    <name type="scientific">Diversispora eburnea</name>
    <dbReference type="NCBI Taxonomy" id="1213867"/>
    <lineage>
        <taxon>Eukaryota</taxon>
        <taxon>Fungi</taxon>
        <taxon>Fungi incertae sedis</taxon>
        <taxon>Mucoromycota</taxon>
        <taxon>Glomeromycotina</taxon>
        <taxon>Glomeromycetes</taxon>
        <taxon>Diversisporales</taxon>
        <taxon>Diversisporaceae</taxon>
        <taxon>Diversispora</taxon>
    </lineage>
</organism>
<proteinExistence type="inferred from homology"/>
<dbReference type="Proteomes" id="UP000789706">
    <property type="component" value="Unassembled WGS sequence"/>
</dbReference>
<dbReference type="EMBL" id="CAJVPK010000264">
    <property type="protein sequence ID" value="CAG8485477.1"/>
    <property type="molecule type" value="Genomic_DNA"/>
</dbReference>
<gene>
    <name evidence="6" type="ORF">DEBURN_LOCUS3891</name>
</gene>
<dbReference type="NCBIfam" id="TIGR00165">
    <property type="entry name" value="S18"/>
    <property type="match status" value="1"/>
</dbReference>
<dbReference type="InterPro" id="IPR036870">
    <property type="entry name" value="Ribosomal_bS18_sf"/>
</dbReference>
<comment type="caution">
    <text evidence="6">The sequence shown here is derived from an EMBL/GenBank/DDBJ whole genome shotgun (WGS) entry which is preliminary data.</text>
</comment>
<reference evidence="6" key="1">
    <citation type="submission" date="2021-06" db="EMBL/GenBank/DDBJ databases">
        <authorList>
            <person name="Kallberg Y."/>
            <person name="Tangrot J."/>
            <person name="Rosling A."/>
        </authorList>
    </citation>
    <scope>NUCLEOTIDE SEQUENCE</scope>
    <source>
        <strain evidence="6">AZ414A</strain>
    </source>
</reference>
<keyword evidence="3 5" id="KW-0687">Ribonucleoprotein</keyword>
<evidence type="ECO:0000256" key="4">
    <source>
        <dbReference type="ARBA" id="ARBA00035264"/>
    </source>
</evidence>